<feature type="domain" description="Helicase C-terminal" evidence="13">
    <location>
        <begin position="266"/>
        <end position="432"/>
    </location>
</feature>
<comment type="catalytic activity">
    <reaction evidence="7 10">
        <text>ATP + H2O = ADP + phosphate + H(+)</text>
        <dbReference type="Rhea" id="RHEA:13065"/>
        <dbReference type="ChEBI" id="CHEBI:15377"/>
        <dbReference type="ChEBI" id="CHEBI:15378"/>
        <dbReference type="ChEBI" id="CHEBI:30616"/>
        <dbReference type="ChEBI" id="CHEBI:43474"/>
        <dbReference type="ChEBI" id="CHEBI:456216"/>
        <dbReference type="EC" id="3.6.4.13"/>
    </reaction>
</comment>
<evidence type="ECO:0000256" key="5">
    <source>
        <dbReference type="ARBA" id="ARBA00022884"/>
    </source>
</evidence>
<dbReference type="Pfam" id="PF13959">
    <property type="entry name" value="CTE_SPB4"/>
    <property type="match status" value="1"/>
</dbReference>
<dbReference type="CDD" id="cd18787">
    <property type="entry name" value="SF2_C_DEAD"/>
    <property type="match status" value="1"/>
</dbReference>
<feature type="compositionally biased region" description="Low complexity" evidence="11">
    <location>
        <begin position="488"/>
        <end position="506"/>
    </location>
</feature>
<dbReference type="SMART" id="SM00487">
    <property type="entry name" value="DEXDc"/>
    <property type="match status" value="1"/>
</dbReference>
<dbReference type="CDD" id="cd17960">
    <property type="entry name" value="DEADc_DDX55"/>
    <property type="match status" value="1"/>
</dbReference>
<dbReference type="InterPro" id="IPR014001">
    <property type="entry name" value="Helicase_ATP-bd"/>
</dbReference>
<dbReference type="EC" id="3.6.4.13" evidence="10"/>
<dbReference type="SMART" id="SM01178">
    <property type="entry name" value="DUF4217"/>
    <property type="match status" value="1"/>
</dbReference>
<keyword evidence="15" id="KW-1185">Reference proteome</keyword>
<dbReference type="RefSeq" id="XP_031379480.1">
    <property type="nucleotide sequence ID" value="XM_031523620.1"/>
</dbReference>
<feature type="compositionally biased region" description="Basic and acidic residues" evidence="11">
    <location>
        <begin position="466"/>
        <end position="487"/>
    </location>
</feature>
<dbReference type="SUPFAM" id="SSF52540">
    <property type="entry name" value="P-loop containing nucleoside triphosphate hydrolases"/>
    <property type="match status" value="2"/>
</dbReference>
<feature type="domain" description="DEAD-box RNA helicase Q" evidence="14">
    <location>
        <begin position="17"/>
        <end position="45"/>
    </location>
</feature>
<dbReference type="Pfam" id="PF00271">
    <property type="entry name" value="Helicase_C"/>
    <property type="match status" value="1"/>
</dbReference>
<protein>
    <recommendedName>
        <fullName evidence="10">ATP-dependent RNA helicase</fullName>
        <ecNumber evidence="10">3.6.4.13</ecNumber>
    </recommendedName>
</protein>
<evidence type="ECO:0000256" key="1">
    <source>
        <dbReference type="ARBA" id="ARBA00022741"/>
    </source>
</evidence>
<reference evidence="16" key="2">
    <citation type="submission" date="2025-08" db="UniProtKB">
        <authorList>
            <consortium name="RefSeq"/>
        </authorList>
    </citation>
    <scope>IDENTIFICATION</scope>
    <source>
        <tissue evidence="16">Leaf</tissue>
    </source>
</reference>
<keyword evidence="4 9" id="KW-0067">ATP-binding</keyword>
<feature type="domain" description="Helicase ATP-binding" evidence="12">
    <location>
        <begin position="48"/>
        <end position="226"/>
    </location>
</feature>
<keyword evidence="3 9" id="KW-0347">Helicase</keyword>
<feature type="compositionally biased region" description="Basic residues" evidence="11">
    <location>
        <begin position="507"/>
        <end position="516"/>
    </location>
</feature>
<evidence type="ECO:0000256" key="11">
    <source>
        <dbReference type="SAM" id="MobiDB-lite"/>
    </source>
</evidence>
<dbReference type="InterPro" id="IPR001650">
    <property type="entry name" value="Helicase_C-like"/>
</dbReference>
<organism evidence="15 16">
    <name type="scientific">Punica granatum</name>
    <name type="common">Pomegranate</name>
    <dbReference type="NCBI Taxonomy" id="22663"/>
    <lineage>
        <taxon>Eukaryota</taxon>
        <taxon>Viridiplantae</taxon>
        <taxon>Streptophyta</taxon>
        <taxon>Embryophyta</taxon>
        <taxon>Tracheophyta</taxon>
        <taxon>Spermatophyta</taxon>
        <taxon>Magnoliopsida</taxon>
        <taxon>eudicotyledons</taxon>
        <taxon>Gunneridae</taxon>
        <taxon>Pentapetalae</taxon>
        <taxon>rosids</taxon>
        <taxon>malvids</taxon>
        <taxon>Myrtales</taxon>
        <taxon>Lythraceae</taxon>
        <taxon>Punica</taxon>
    </lineage>
</organism>
<evidence type="ECO:0000259" key="12">
    <source>
        <dbReference type="PROSITE" id="PS51192"/>
    </source>
</evidence>
<feature type="region of interest" description="Disordered" evidence="11">
    <location>
        <begin position="466"/>
        <end position="525"/>
    </location>
</feature>
<dbReference type="GeneID" id="116194732"/>
<dbReference type="PROSITE" id="PS51192">
    <property type="entry name" value="HELICASE_ATP_BIND_1"/>
    <property type="match status" value="1"/>
</dbReference>
<gene>
    <name evidence="16" type="primary">LOC116194732</name>
</gene>
<evidence type="ECO:0000256" key="9">
    <source>
        <dbReference type="RuleBase" id="RU000492"/>
    </source>
</evidence>
<evidence type="ECO:0000313" key="16">
    <source>
        <dbReference type="RefSeq" id="XP_031379480.1"/>
    </source>
</evidence>
<evidence type="ECO:0000256" key="8">
    <source>
        <dbReference type="PROSITE-ProRule" id="PRU00552"/>
    </source>
</evidence>
<dbReference type="AlphaFoldDB" id="A0A6P8C9A1"/>
<dbReference type="Proteomes" id="UP000515151">
    <property type="component" value="Chromosome 2"/>
</dbReference>
<proteinExistence type="inferred from homology"/>
<reference evidence="15" key="1">
    <citation type="journal article" date="2020" name="Plant Biotechnol. J.">
        <title>The pomegranate (Punica granatum L.) draft genome dissects genetic divergence between soft- and hard-seeded cultivars.</title>
        <authorList>
            <person name="Luo X."/>
            <person name="Li H."/>
            <person name="Wu Z."/>
            <person name="Yao W."/>
            <person name="Zhao P."/>
            <person name="Cao D."/>
            <person name="Yu H."/>
            <person name="Li K."/>
            <person name="Poudel K."/>
            <person name="Zhao D."/>
            <person name="Zhang F."/>
            <person name="Xia X."/>
            <person name="Chen L."/>
            <person name="Wang Q."/>
            <person name="Jing D."/>
            <person name="Cao S."/>
        </authorList>
    </citation>
    <scope>NUCLEOTIDE SEQUENCE [LARGE SCALE GENOMIC DNA]</scope>
    <source>
        <strain evidence="15">cv. Tunisia</strain>
    </source>
</reference>
<name>A0A6P8C9A1_PUNGR</name>
<evidence type="ECO:0000259" key="14">
    <source>
        <dbReference type="PROSITE" id="PS51195"/>
    </source>
</evidence>
<keyword evidence="5 10" id="KW-0694">RNA-binding</keyword>
<dbReference type="PROSITE" id="PS51195">
    <property type="entry name" value="Q_MOTIF"/>
    <property type="match status" value="1"/>
</dbReference>
<dbReference type="PANTHER" id="PTHR24031">
    <property type="entry name" value="RNA HELICASE"/>
    <property type="match status" value="1"/>
</dbReference>
<sequence>MAASSSYPSGALTGTRFSDLQPPLSKPVLEAIREAGFEFCTPVQAATIPLLCSFKDVAVDAATGSGKTLAFVVPLVEILRRSSSPPKPHEVMGVIISPTRELSSQIYNVAQPFIATLSKIKSALLVGGVDVKADVKKMEEEGANLLIGTPGRLYDIMERMDVLDFRNFEILILDEADRLLDMGFQRQITSIISRLPKLRRTGLFSATQTEAVEELSKAGLRNPVRVEVRAESKPLNNSSQDSGSSKTPSGLHIEYLECEADKKPSQLIDYLMKNKSNKIIVYFMTCACVDYWGVVLPRLSALKGLSLIPLHGKMKQSVREKALSSFTTLSTGVLLCTDVAARGLDIPGVDCIVQEEEYVEFLRIRRVPLQERKCSDDAPDVVPQMRSAARKDRDVMEKGVRAFVSFIRAYKEHHCSYIFRWKELEIGKLAMGYGLLQLPGTPEVKLHSLSTEGFTPVEDINLEDIKYKDKSREKQRQKNLRAKKEAQQKVPKPQKPNKNPNPAPAAMKKKTAKQRRTAQTIEDEDELAREYRLLKKLKRGAIDEDEFAKLTGTEDLL</sequence>
<evidence type="ECO:0000256" key="7">
    <source>
        <dbReference type="ARBA" id="ARBA00047984"/>
    </source>
</evidence>
<comment type="similarity">
    <text evidence="6">Belongs to the DEAD box helicase family. DDX55/SPB4 subfamily.</text>
</comment>
<evidence type="ECO:0000313" key="15">
    <source>
        <dbReference type="Proteomes" id="UP000515151"/>
    </source>
</evidence>
<dbReference type="InterPro" id="IPR025313">
    <property type="entry name" value="SPB4-like_CTE"/>
</dbReference>
<dbReference type="InterPro" id="IPR011545">
    <property type="entry name" value="DEAD/DEAH_box_helicase_dom"/>
</dbReference>
<dbReference type="GO" id="GO:0005524">
    <property type="term" value="F:ATP binding"/>
    <property type="evidence" value="ECO:0007669"/>
    <property type="project" value="UniProtKB-UniRule"/>
</dbReference>
<dbReference type="GO" id="GO:0016787">
    <property type="term" value="F:hydrolase activity"/>
    <property type="evidence" value="ECO:0007669"/>
    <property type="project" value="UniProtKB-KW"/>
</dbReference>
<dbReference type="GO" id="GO:0003724">
    <property type="term" value="F:RNA helicase activity"/>
    <property type="evidence" value="ECO:0007669"/>
    <property type="project" value="UniProtKB-EC"/>
</dbReference>
<evidence type="ECO:0000256" key="6">
    <source>
        <dbReference type="ARBA" id="ARBA00038002"/>
    </source>
</evidence>
<dbReference type="Pfam" id="PF00270">
    <property type="entry name" value="DEAD"/>
    <property type="match status" value="1"/>
</dbReference>
<comment type="function">
    <text evidence="10">RNA helicase.</text>
</comment>
<dbReference type="SMART" id="SM00490">
    <property type="entry name" value="HELICc"/>
    <property type="match status" value="1"/>
</dbReference>
<evidence type="ECO:0000256" key="4">
    <source>
        <dbReference type="ARBA" id="ARBA00022840"/>
    </source>
</evidence>
<dbReference type="InterPro" id="IPR000629">
    <property type="entry name" value="RNA-helicase_DEAD-box_CS"/>
</dbReference>
<evidence type="ECO:0000259" key="13">
    <source>
        <dbReference type="PROSITE" id="PS51194"/>
    </source>
</evidence>
<accession>A0A6P8C9A1</accession>
<dbReference type="PROSITE" id="PS51194">
    <property type="entry name" value="HELICASE_CTER"/>
    <property type="match status" value="1"/>
</dbReference>
<keyword evidence="2 9" id="KW-0378">Hydrolase</keyword>
<dbReference type="PROSITE" id="PS00039">
    <property type="entry name" value="DEAD_ATP_HELICASE"/>
    <property type="match status" value="1"/>
</dbReference>
<dbReference type="InterPro" id="IPR014014">
    <property type="entry name" value="RNA_helicase_DEAD_Q_motif"/>
</dbReference>
<dbReference type="GO" id="GO:0003723">
    <property type="term" value="F:RNA binding"/>
    <property type="evidence" value="ECO:0007669"/>
    <property type="project" value="UniProtKB-UniRule"/>
</dbReference>
<evidence type="ECO:0000256" key="2">
    <source>
        <dbReference type="ARBA" id="ARBA00022801"/>
    </source>
</evidence>
<feature type="short sequence motif" description="Q motif" evidence="8">
    <location>
        <begin position="17"/>
        <end position="45"/>
    </location>
</feature>
<evidence type="ECO:0000256" key="3">
    <source>
        <dbReference type="ARBA" id="ARBA00022806"/>
    </source>
</evidence>
<dbReference type="InterPro" id="IPR027417">
    <property type="entry name" value="P-loop_NTPase"/>
</dbReference>
<evidence type="ECO:0000256" key="10">
    <source>
        <dbReference type="RuleBase" id="RU365068"/>
    </source>
</evidence>
<comment type="domain">
    <text evidence="10">The Q motif is unique to and characteristic of the DEAD box family of RNA helicases and controls ATP binding and hydrolysis.</text>
</comment>
<feature type="compositionally biased region" description="Polar residues" evidence="11">
    <location>
        <begin position="234"/>
        <end position="248"/>
    </location>
</feature>
<dbReference type="FunFam" id="3.40.50.300:FF:000877">
    <property type="entry name" value="RNA helicase"/>
    <property type="match status" value="1"/>
</dbReference>
<feature type="region of interest" description="Disordered" evidence="11">
    <location>
        <begin position="230"/>
        <end position="249"/>
    </location>
</feature>
<dbReference type="Gene3D" id="3.40.50.300">
    <property type="entry name" value="P-loop containing nucleotide triphosphate hydrolases"/>
    <property type="match status" value="2"/>
</dbReference>
<keyword evidence="1 9" id="KW-0547">Nucleotide-binding</keyword>